<dbReference type="EMBL" id="BJCC01000008">
    <property type="protein sequence ID" value="GCF93047.1"/>
    <property type="molecule type" value="Genomic_DNA"/>
</dbReference>
<keyword evidence="2" id="KW-1185">Reference proteome</keyword>
<reference evidence="2" key="1">
    <citation type="submission" date="2019-02" db="EMBL/GenBank/DDBJ databases">
        <title>Draft genome sequence of Enterococcus sp. Gos25-1.</title>
        <authorList>
            <person name="Tanaka N."/>
            <person name="Shiwa Y."/>
            <person name="Fujita N."/>
        </authorList>
    </citation>
    <scope>NUCLEOTIDE SEQUENCE [LARGE SCALE GENOMIC DNA]</scope>
    <source>
        <strain evidence="2">Gos25-1</strain>
    </source>
</reference>
<protein>
    <submittedName>
        <fullName evidence="1">Uncharacterized protein</fullName>
    </submittedName>
</protein>
<dbReference type="AlphaFoldDB" id="A0A4P5P5D2"/>
<proteinExistence type="predicted"/>
<comment type="caution">
    <text evidence="1">The sequence shown here is derived from an EMBL/GenBank/DDBJ whole genome shotgun (WGS) entry which is preliminary data.</text>
</comment>
<organism evidence="1 2">
    <name type="scientific">Enterococcus florum</name>
    <dbReference type="NCBI Taxonomy" id="2480627"/>
    <lineage>
        <taxon>Bacteria</taxon>
        <taxon>Bacillati</taxon>
        <taxon>Bacillota</taxon>
        <taxon>Bacilli</taxon>
        <taxon>Lactobacillales</taxon>
        <taxon>Enterococcaceae</taxon>
        <taxon>Enterococcus</taxon>
    </lineage>
</organism>
<dbReference type="Proteomes" id="UP000290567">
    <property type="component" value="Unassembled WGS sequence"/>
</dbReference>
<gene>
    <name evidence="1" type="ORF">NRIC_09380</name>
</gene>
<accession>A0A4P5P5D2</accession>
<evidence type="ECO:0000313" key="2">
    <source>
        <dbReference type="Proteomes" id="UP000290567"/>
    </source>
</evidence>
<name>A0A4P5P5D2_9ENTE</name>
<evidence type="ECO:0000313" key="1">
    <source>
        <dbReference type="EMBL" id="GCF93047.1"/>
    </source>
</evidence>
<sequence length="47" mass="5127">MAYTYYLEGQTGWDPSKPRTCPKCGGTSYSSNAISGKAKCPHCGFEF</sequence>